<evidence type="ECO:0000256" key="9">
    <source>
        <dbReference type="ARBA" id="ARBA00023136"/>
    </source>
</evidence>
<evidence type="ECO:0000313" key="15">
    <source>
        <dbReference type="Proteomes" id="UP000822688"/>
    </source>
</evidence>
<organism evidence="14 15">
    <name type="scientific">Ceratodon purpureus</name>
    <name type="common">Fire moss</name>
    <name type="synonym">Dicranum purpureum</name>
    <dbReference type="NCBI Taxonomy" id="3225"/>
    <lineage>
        <taxon>Eukaryota</taxon>
        <taxon>Viridiplantae</taxon>
        <taxon>Streptophyta</taxon>
        <taxon>Embryophyta</taxon>
        <taxon>Bryophyta</taxon>
        <taxon>Bryophytina</taxon>
        <taxon>Bryopsida</taxon>
        <taxon>Dicranidae</taxon>
        <taxon>Pseudoditrichales</taxon>
        <taxon>Ditrichaceae</taxon>
        <taxon>Ceratodon</taxon>
    </lineage>
</organism>
<dbReference type="InterPro" id="IPR003439">
    <property type="entry name" value="ABC_transporter-like_ATP-bd"/>
</dbReference>
<dbReference type="InterPro" id="IPR036640">
    <property type="entry name" value="ABC1_TM_sf"/>
</dbReference>
<dbReference type="CDD" id="cd03249">
    <property type="entry name" value="ABC_MTABC3_MDL1_MDL2"/>
    <property type="match status" value="2"/>
</dbReference>
<dbReference type="GO" id="GO:0005886">
    <property type="term" value="C:plasma membrane"/>
    <property type="evidence" value="ECO:0007669"/>
    <property type="project" value="UniProtKB-SubCell"/>
</dbReference>
<keyword evidence="5" id="KW-0677">Repeat</keyword>
<dbReference type="GO" id="GO:0090374">
    <property type="term" value="P:oligopeptide export from mitochondrion"/>
    <property type="evidence" value="ECO:0007669"/>
    <property type="project" value="TreeGrafter"/>
</dbReference>
<dbReference type="InterPro" id="IPR039421">
    <property type="entry name" value="Type_1_exporter"/>
</dbReference>
<dbReference type="AlphaFoldDB" id="A0A8T0J5H3"/>
<evidence type="ECO:0000256" key="4">
    <source>
        <dbReference type="ARBA" id="ARBA00022692"/>
    </source>
</evidence>
<dbReference type="PROSITE" id="PS00211">
    <property type="entry name" value="ABC_TRANSPORTER_1"/>
    <property type="match status" value="2"/>
</dbReference>
<proteinExistence type="inferred from homology"/>
<dbReference type="SUPFAM" id="SSF52540">
    <property type="entry name" value="P-loop containing nucleoside triphosphate hydrolases"/>
    <property type="match status" value="2"/>
</dbReference>
<dbReference type="PROSITE" id="PS50893">
    <property type="entry name" value="ABC_TRANSPORTER_2"/>
    <property type="match status" value="2"/>
</dbReference>
<evidence type="ECO:0000256" key="1">
    <source>
        <dbReference type="ARBA" id="ARBA00004651"/>
    </source>
</evidence>
<dbReference type="SMART" id="SM00382">
    <property type="entry name" value="AAA"/>
    <property type="match status" value="2"/>
</dbReference>
<dbReference type="CDD" id="cd18578">
    <property type="entry name" value="ABC_6TM_Pgp_ABCB1_D2_like"/>
    <property type="match status" value="1"/>
</dbReference>
<evidence type="ECO:0000259" key="12">
    <source>
        <dbReference type="PROSITE" id="PS50893"/>
    </source>
</evidence>
<gene>
    <name evidence="14" type="ORF">KC19_1G077700</name>
</gene>
<dbReference type="GO" id="GO:0010329">
    <property type="term" value="F:auxin efflux transmembrane transporter activity"/>
    <property type="evidence" value="ECO:0007669"/>
    <property type="project" value="UniProtKB-ARBA"/>
</dbReference>
<evidence type="ECO:0000256" key="6">
    <source>
        <dbReference type="ARBA" id="ARBA00022741"/>
    </source>
</evidence>
<dbReference type="Pfam" id="PF00664">
    <property type="entry name" value="ABC_membrane"/>
    <property type="match status" value="2"/>
</dbReference>
<comment type="similarity">
    <text evidence="2">Belongs to the ABC transporter superfamily. ABCB family. Multidrug resistance exporter (TC 3.A.1.201) subfamily.</text>
</comment>
<feature type="compositionally biased region" description="Basic and acidic residues" evidence="10">
    <location>
        <begin position="477"/>
        <end position="497"/>
    </location>
</feature>
<keyword evidence="3" id="KW-0813">Transport</keyword>
<dbReference type="Proteomes" id="UP000822688">
    <property type="component" value="Chromosome 1"/>
</dbReference>
<name>A0A8T0J5H3_CERPU</name>
<evidence type="ECO:0000256" key="10">
    <source>
        <dbReference type="SAM" id="MobiDB-lite"/>
    </source>
</evidence>
<keyword evidence="9 11" id="KW-0472">Membrane</keyword>
<evidence type="ECO:0000256" key="5">
    <source>
        <dbReference type="ARBA" id="ARBA00022737"/>
    </source>
</evidence>
<evidence type="ECO:0000256" key="8">
    <source>
        <dbReference type="ARBA" id="ARBA00022989"/>
    </source>
</evidence>
<feature type="transmembrane region" description="Helical" evidence="11">
    <location>
        <begin position="38"/>
        <end position="56"/>
    </location>
</feature>
<dbReference type="GO" id="GO:0015421">
    <property type="term" value="F:ABC-type oligopeptide transporter activity"/>
    <property type="evidence" value="ECO:0007669"/>
    <property type="project" value="TreeGrafter"/>
</dbReference>
<feature type="transmembrane region" description="Helical" evidence="11">
    <location>
        <begin position="892"/>
        <end position="913"/>
    </location>
</feature>
<feature type="compositionally biased region" description="Polar residues" evidence="10">
    <location>
        <begin position="500"/>
        <end position="510"/>
    </location>
</feature>
<comment type="subcellular location">
    <subcellularLocation>
        <location evidence="1">Cell membrane</location>
        <topology evidence="1">Multi-pass membrane protein</topology>
    </subcellularLocation>
</comment>
<keyword evidence="7" id="KW-0067">ATP-binding</keyword>
<feature type="transmembrane region" description="Helical" evidence="11">
    <location>
        <begin position="748"/>
        <end position="766"/>
    </location>
</feature>
<accession>A0A8T0J5H3</accession>
<reference evidence="14" key="1">
    <citation type="submission" date="2020-06" db="EMBL/GenBank/DDBJ databases">
        <title>WGS assembly of Ceratodon purpureus strain R40.</title>
        <authorList>
            <person name="Carey S.B."/>
            <person name="Jenkins J."/>
            <person name="Shu S."/>
            <person name="Lovell J.T."/>
            <person name="Sreedasyam A."/>
            <person name="Maumus F."/>
            <person name="Tiley G.P."/>
            <person name="Fernandez-Pozo N."/>
            <person name="Barry K."/>
            <person name="Chen C."/>
            <person name="Wang M."/>
            <person name="Lipzen A."/>
            <person name="Daum C."/>
            <person name="Saski C.A."/>
            <person name="Payton A.C."/>
            <person name="Mcbreen J.C."/>
            <person name="Conrad R.E."/>
            <person name="Kollar L.M."/>
            <person name="Olsson S."/>
            <person name="Huttunen S."/>
            <person name="Landis J.B."/>
            <person name="Wickett N.J."/>
            <person name="Johnson M.G."/>
            <person name="Rensing S.A."/>
            <person name="Grimwood J."/>
            <person name="Schmutz J."/>
            <person name="Mcdaniel S.F."/>
        </authorList>
    </citation>
    <scope>NUCLEOTIDE SEQUENCE</scope>
    <source>
        <strain evidence="14">R40</strain>
    </source>
</reference>
<evidence type="ECO:0000256" key="11">
    <source>
        <dbReference type="SAM" id="Phobius"/>
    </source>
</evidence>
<feature type="transmembrane region" description="Helical" evidence="11">
    <location>
        <begin position="12"/>
        <end position="32"/>
    </location>
</feature>
<dbReference type="CDD" id="cd18577">
    <property type="entry name" value="ABC_6TM_Pgp_ABCB1_D1_like"/>
    <property type="match status" value="1"/>
</dbReference>
<feature type="transmembrane region" description="Helical" evidence="11">
    <location>
        <begin position="118"/>
        <end position="138"/>
    </location>
</feature>
<dbReference type="PANTHER" id="PTHR43394:SF11">
    <property type="entry name" value="ATP-BINDING CASSETTE TRANSPORTER"/>
    <property type="match status" value="1"/>
</dbReference>
<dbReference type="InterPro" id="IPR011527">
    <property type="entry name" value="ABC1_TM_dom"/>
</dbReference>
<feature type="domain" description="ABC transmembrane type-1" evidence="13">
    <location>
        <begin position="625"/>
        <end position="918"/>
    </location>
</feature>
<evidence type="ECO:0000256" key="7">
    <source>
        <dbReference type="ARBA" id="ARBA00022840"/>
    </source>
</evidence>
<feature type="domain" description="ABC transporter" evidence="12">
    <location>
        <begin position="236"/>
        <end position="472"/>
    </location>
</feature>
<dbReference type="InterPro" id="IPR027417">
    <property type="entry name" value="P-loop_NTPase"/>
</dbReference>
<dbReference type="InterPro" id="IPR003593">
    <property type="entry name" value="AAA+_ATPase"/>
</dbReference>
<dbReference type="GO" id="GO:0016887">
    <property type="term" value="F:ATP hydrolysis activity"/>
    <property type="evidence" value="ECO:0007669"/>
    <property type="project" value="InterPro"/>
</dbReference>
<dbReference type="EMBL" id="CM026421">
    <property type="protein sequence ID" value="KAG0590168.1"/>
    <property type="molecule type" value="Genomic_DNA"/>
</dbReference>
<dbReference type="Gene3D" id="3.40.50.300">
    <property type="entry name" value="P-loop containing nucleotide triphosphate hydrolases"/>
    <property type="match status" value="2"/>
</dbReference>
<dbReference type="PANTHER" id="PTHR43394">
    <property type="entry name" value="ATP-DEPENDENT PERMEASE MDL1, MITOCHONDRIAL"/>
    <property type="match status" value="1"/>
</dbReference>
<dbReference type="FunFam" id="3.40.50.300:FF:000251">
    <property type="entry name" value="ABC transporter B family member 19"/>
    <property type="match status" value="2"/>
</dbReference>
<feature type="compositionally biased region" description="Low complexity" evidence="10">
    <location>
        <begin position="562"/>
        <end position="577"/>
    </location>
</feature>
<feature type="domain" description="ABC transporter" evidence="12">
    <location>
        <begin position="949"/>
        <end position="1185"/>
    </location>
</feature>
<keyword evidence="8 11" id="KW-1133">Transmembrane helix</keyword>
<dbReference type="InterPro" id="IPR017871">
    <property type="entry name" value="ABC_transporter-like_CS"/>
</dbReference>
<sequence>MLVQEAIGEKAGNFLHYAAVFVSGICVSFGTIWQLTAVTLSVLPLLAAAGGAYLAIRVGQTKWSQEAYSKAGGIAEEAIAQVRTVYSFVGEVKTQQAYSKALHRTLDMAKRAGIAKGLSVGLTHGLLIGVWGLLFWYASLLVLRKSTNGGQAFTTIINAVVSGLTEISPFVTLIPLEFCYLFGTCSSLGQIAPNVHVFAKGTAAGFNIIQVIERKRLRDCSRNAKGKILPQLVGHIELRDISFSYPSRPNVKIFDRFNISIPAGTTVAIVGSSGSGKSTIVSLIERFYDPTAGEVLVDGHNIKTLQLSWLRGKIGLVNQEPALFATSILENILYGKDGASTADVIAMAKASNAHSFIDKLPQRYDTQVGERGVQLSGGQKQRVAIARAMLKNPSILLLDEATSALDANSEQLVQEAVDRLMIGRTTVVIAHRLSTIRNANAIFVVKNGRVIETGTHTELLGKGNGGAYAELVRMQRSDPVRESAKDKSSLIDNHIRNDTPGITTRHSSPGSERGDLYDVGQSPEPLFTHTRDMYLPGSSLPHTRESKSCDGTPSLTRHNSKQSRLSSLLEQFSQQQSVRPRHESAESDVSEASTSGSTPRAVVIGCYKPSIRRLLMLNAPEWPYAILGSIGASLAGWKTPLAALGMSDILVSFYTFDDWYIKHQVRKICLMFTGAIPVTILAFLMQNYFFEVMGERLTIRVREKMLTSILRQEVGWFDLDENNSSLVASRLSVDATLVRAFVGDRASVILMTLALMLLAFGIAFYLDWKVAFVVLATYPFMVGAFIGEHHFLKGFGGDLAKAYARASMVATEAVSNIRTVAAFCAEEKVLDLFIRELALPKRRAFLRGQVAGLGYGLSQFCVFSSYGLAMWYSSTLVTHGGFNDFSNIIRTFIVLVVTAVMLAESLTMAPDILKGSQALKSIFSILDRATEIDPTNPTAQEVLEMRGDISLKHIHFTYPSRPDTVIFKDFSLKVYAGRSLALVGASGSGKSTVIALIARFYDPTSGKVKIDGHDIKKLKLRSLRRHIALVQQEPALFATTIHENILYGRDGASDAEVVEAAKAANAHNFICCLPDGYKTEVGERGLQLSGGQKQRVAIARAVLKDPAILLLDEATSALDSQSEEIVQEALDKLMHGRTTVLIAHRLSTIRNADTIAVVRDGQIVEKGTHKNLITKEDGAYSKLINLVKSL</sequence>
<evidence type="ECO:0000259" key="13">
    <source>
        <dbReference type="PROSITE" id="PS50929"/>
    </source>
</evidence>
<dbReference type="SUPFAM" id="SSF90123">
    <property type="entry name" value="ABC transporter transmembrane region"/>
    <property type="match status" value="2"/>
</dbReference>
<feature type="transmembrane region" description="Helical" evidence="11">
    <location>
        <begin position="670"/>
        <end position="690"/>
    </location>
</feature>
<dbReference type="FunFam" id="1.20.1560.10:FF:000009">
    <property type="entry name" value="ABC transporter B family member 1"/>
    <property type="match status" value="1"/>
</dbReference>
<dbReference type="PROSITE" id="PS50929">
    <property type="entry name" value="ABC_TM1F"/>
    <property type="match status" value="2"/>
</dbReference>
<dbReference type="Pfam" id="PF00005">
    <property type="entry name" value="ABC_tran"/>
    <property type="match status" value="2"/>
</dbReference>
<dbReference type="Gene3D" id="1.20.1560.10">
    <property type="entry name" value="ABC transporter type 1, transmembrane domain"/>
    <property type="match status" value="3"/>
</dbReference>
<protein>
    <submittedName>
        <fullName evidence="14">Uncharacterized protein</fullName>
    </submittedName>
</protein>
<evidence type="ECO:0000256" key="3">
    <source>
        <dbReference type="ARBA" id="ARBA00022448"/>
    </source>
</evidence>
<feature type="domain" description="ABC transmembrane type-1" evidence="13">
    <location>
        <begin position="1"/>
        <end position="157"/>
    </location>
</feature>
<feature type="region of interest" description="Disordered" evidence="10">
    <location>
        <begin position="477"/>
        <end position="596"/>
    </location>
</feature>
<evidence type="ECO:0000256" key="2">
    <source>
        <dbReference type="ARBA" id="ARBA00007577"/>
    </source>
</evidence>
<dbReference type="GO" id="GO:0005743">
    <property type="term" value="C:mitochondrial inner membrane"/>
    <property type="evidence" value="ECO:0007669"/>
    <property type="project" value="TreeGrafter"/>
</dbReference>
<dbReference type="GO" id="GO:0005524">
    <property type="term" value="F:ATP binding"/>
    <property type="evidence" value="ECO:0007669"/>
    <property type="project" value="UniProtKB-KW"/>
</dbReference>
<comment type="caution">
    <text evidence="14">The sequence shown here is derived from an EMBL/GenBank/DDBJ whole genome shotgun (WGS) entry which is preliminary data.</text>
</comment>
<keyword evidence="15" id="KW-1185">Reference proteome</keyword>
<feature type="transmembrane region" description="Helical" evidence="11">
    <location>
        <begin position="772"/>
        <end position="792"/>
    </location>
</feature>
<evidence type="ECO:0000313" key="14">
    <source>
        <dbReference type="EMBL" id="KAG0590168.1"/>
    </source>
</evidence>
<keyword evidence="4 11" id="KW-0812">Transmembrane</keyword>
<keyword evidence="6" id="KW-0547">Nucleotide-binding</keyword>
<feature type="transmembrane region" description="Helical" evidence="11">
    <location>
        <begin position="850"/>
        <end position="872"/>
    </location>
</feature>